<name>A0A415J6V4_BACLI</name>
<dbReference type="InterPro" id="IPR024775">
    <property type="entry name" value="DinB-like"/>
</dbReference>
<feature type="compositionally biased region" description="Basic and acidic residues" evidence="1">
    <location>
        <begin position="64"/>
        <end position="77"/>
    </location>
</feature>
<evidence type="ECO:0000313" key="4">
    <source>
        <dbReference type="Proteomes" id="UP000435910"/>
    </source>
</evidence>
<sequence>MMSIFNEARKELWSEIQGLSDEMLNKRPAEDEWSIQEVIDHLKKIDLMALQILKEQIKHAPVKSIEDKPVHQLEDRSSKRKAPPYAEPERKTADALTLKAELDNVRTQLTSVIAAFHDEDFQRVLPHPIFEELTVRQWLDFIGHHERRHIKQIKEVKQKLL</sequence>
<evidence type="ECO:0000256" key="1">
    <source>
        <dbReference type="SAM" id="MobiDB-lite"/>
    </source>
</evidence>
<gene>
    <name evidence="3" type="ORF">CHCC16736_0671</name>
</gene>
<dbReference type="Proteomes" id="UP000435910">
    <property type="component" value="Unassembled WGS sequence"/>
</dbReference>
<dbReference type="InterPro" id="IPR034660">
    <property type="entry name" value="DinB/YfiT-like"/>
</dbReference>
<comment type="caution">
    <text evidence="3">The sequence shown here is derived from an EMBL/GenBank/DDBJ whole genome shotgun (WGS) entry which is preliminary data.</text>
</comment>
<proteinExistence type="predicted"/>
<dbReference type="EMBL" id="NILC01000010">
    <property type="protein sequence ID" value="TWL31503.1"/>
    <property type="molecule type" value="Genomic_DNA"/>
</dbReference>
<evidence type="ECO:0000259" key="2">
    <source>
        <dbReference type="Pfam" id="PF12867"/>
    </source>
</evidence>
<dbReference type="AlphaFoldDB" id="A0A415J6V4"/>
<feature type="region of interest" description="Disordered" evidence="1">
    <location>
        <begin position="64"/>
        <end position="92"/>
    </location>
</feature>
<feature type="domain" description="DinB-like" evidence="2">
    <location>
        <begin position="5"/>
        <end position="153"/>
    </location>
</feature>
<evidence type="ECO:0000313" key="3">
    <source>
        <dbReference type="EMBL" id="TWL31503.1"/>
    </source>
</evidence>
<dbReference type="RefSeq" id="WP_003184694.1">
    <property type="nucleotide sequence ID" value="NZ_CAJCKC010000005.1"/>
</dbReference>
<dbReference type="Gene3D" id="1.20.120.450">
    <property type="entry name" value="dinb family like domain"/>
    <property type="match status" value="1"/>
</dbReference>
<organism evidence="3 4">
    <name type="scientific">Bacillus licheniformis</name>
    <dbReference type="NCBI Taxonomy" id="1402"/>
    <lineage>
        <taxon>Bacteria</taxon>
        <taxon>Bacillati</taxon>
        <taxon>Bacillota</taxon>
        <taxon>Bacilli</taxon>
        <taxon>Bacillales</taxon>
        <taxon>Bacillaceae</taxon>
        <taxon>Bacillus</taxon>
    </lineage>
</organism>
<dbReference type="SUPFAM" id="SSF109854">
    <property type="entry name" value="DinB/YfiT-like putative metalloenzymes"/>
    <property type="match status" value="1"/>
</dbReference>
<reference evidence="3 4" key="1">
    <citation type="submission" date="2019-06" db="EMBL/GenBank/DDBJ databases">
        <title>Genome sequence analysis of &gt;100 Bacillus licheniformis strains suggests intrinsic resistance to this species.</title>
        <authorList>
            <person name="Wels M."/>
            <person name="Siezen R.J."/>
            <person name="Johansen E."/>
            <person name="Stuer-Lauridsen B."/>
            <person name="Bjerre K."/>
            <person name="Nielsen B.K.K."/>
        </authorList>
    </citation>
    <scope>NUCLEOTIDE SEQUENCE [LARGE SCALE GENOMIC DNA]</scope>
    <source>
        <strain evidence="3 4">BAC-16736</strain>
    </source>
</reference>
<dbReference type="Pfam" id="PF12867">
    <property type="entry name" value="DinB_2"/>
    <property type="match status" value="1"/>
</dbReference>
<protein>
    <recommendedName>
        <fullName evidence="2">DinB-like domain-containing protein</fullName>
    </recommendedName>
</protein>
<accession>A0A415J6V4</accession>